<reference evidence="1 2" key="1">
    <citation type="submission" date="2012-02" db="EMBL/GenBank/DDBJ databases">
        <title>The Genome Sequence of Bacteroides dorei CL02T12C06.</title>
        <authorList>
            <consortium name="The Broad Institute Genome Sequencing Platform"/>
            <person name="Earl A."/>
            <person name="Ward D."/>
            <person name="Feldgarden M."/>
            <person name="Gevers D."/>
            <person name="Zitomersky N.L."/>
            <person name="Coyne M.J."/>
            <person name="Comstock L.E."/>
            <person name="Young S.K."/>
            <person name="Zeng Q."/>
            <person name="Gargeya S."/>
            <person name="Fitzgerald M."/>
            <person name="Haas B."/>
            <person name="Abouelleil A."/>
            <person name="Alvarado L."/>
            <person name="Arachchi H.M."/>
            <person name="Berlin A."/>
            <person name="Chapman S.B."/>
            <person name="Gearin G."/>
            <person name="Goldberg J."/>
            <person name="Griggs A."/>
            <person name="Gujja S."/>
            <person name="Hansen M."/>
            <person name="Heiman D."/>
            <person name="Howarth C."/>
            <person name="Larimer J."/>
            <person name="Lui A."/>
            <person name="MacDonald P.J.P."/>
            <person name="McCowen C."/>
            <person name="Montmayeur A."/>
            <person name="Murphy C."/>
            <person name="Neiman D."/>
            <person name="Pearson M."/>
            <person name="Priest M."/>
            <person name="Roberts A."/>
            <person name="Saif S."/>
            <person name="Shea T."/>
            <person name="Sisk P."/>
            <person name="Stolte C."/>
            <person name="Sykes S."/>
            <person name="Wortman J."/>
            <person name="Nusbaum C."/>
            <person name="Birren B."/>
        </authorList>
    </citation>
    <scope>NUCLEOTIDE SEQUENCE [LARGE SCALE GENOMIC DNA]</scope>
    <source>
        <strain evidence="1 2">CL02T12C06</strain>
    </source>
</reference>
<name>I8VQV9_9BACT</name>
<dbReference type="EMBL" id="AGXJ01000075">
    <property type="protein sequence ID" value="EIY28795.1"/>
    <property type="molecule type" value="Genomic_DNA"/>
</dbReference>
<proteinExistence type="predicted"/>
<comment type="caution">
    <text evidence="1">The sequence shown here is derived from an EMBL/GenBank/DDBJ whole genome shotgun (WGS) entry which is preliminary data.</text>
</comment>
<evidence type="ECO:0000313" key="2">
    <source>
        <dbReference type="Proteomes" id="UP000005974"/>
    </source>
</evidence>
<dbReference type="HOGENOM" id="CLU_185000_0_0_10"/>
<dbReference type="OrthoDB" id="1003257at2"/>
<protein>
    <submittedName>
        <fullName evidence="1">Uncharacterized protein</fullName>
    </submittedName>
</protein>
<dbReference type="Proteomes" id="UP000005974">
    <property type="component" value="Unassembled WGS sequence"/>
</dbReference>
<keyword evidence="2" id="KW-1185">Reference proteome</keyword>
<gene>
    <name evidence="1" type="ORF">HMPREF1064_03929</name>
</gene>
<dbReference type="PATRIC" id="fig|997876.3.peg.4107"/>
<organism evidence="1 2">
    <name type="scientific">Phocaeicola dorei CL02T12C06</name>
    <dbReference type="NCBI Taxonomy" id="997876"/>
    <lineage>
        <taxon>Bacteria</taxon>
        <taxon>Pseudomonadati</taxon>
        <taxon>Bacteroidota</taxon>
        <taxon>Bacteroidia</taxon>
        <taxon>Bacteroidales</taxon>
        <taxon>Bacteroidaceae</taxon>
        <taxon>Phocaeicola</taxon>
    </lineage>
</organism>
<accession>I8VQV9</accession>
<evidence type="ECO:0000313" key="1">
    <source>
        <dbReference type="EMBL" id="EIY28795.1"/>
    </source>
</evidence>
<dbReference type="AlphaFoldDB" id="I8VQV9"/>
<sequence length="96" mass="11622">MYPKHRNLKIVMNVTIENFFCPYCDEVIEIYFRIINTILFSGDENALRIGIESLKQKVPLDEYFEYGYGAHHFWVCQRRPSDKNKIFEHRIMIARF</sequence>